<reference evidence="1 2" key="1">
    <citation type="submission" date="2020-08" db="EMBL/GenBank/DDBJ databases">
        <title>Genomic Encyclopedia of Type Strains, Phase IV (KMG-IV): sequencing the most valuable type-strain genomes for metagenomic binning, comparative biology and taxonomic classification.</title>
        <authorList>
            <person name="Goeker M."/>
        </authorList>
    </citation>
    <scope>NUCLEOTIDE SEQUENCE [LARGE SCALE GENOMIC DNA]</scope>
    <source>
        <strain evidence="1 2">DSM 100694</strain>
    </source>
</reference>
<name>A0A840E0G6_9HYPH</name>
<dbReference type="AlphaFoldDB" id="A0A840E0G6"/>
<evidence type="ECO:0000313" key="2">
    <source>
        <dbReference type="Proteomes" id="UP000585970"/>
    </source>
</evidence>
<keyword evidence="2" id="KW-1185">Reference proteome</keyword>
<dbReference type="EMBL" id="JACIFE010000031">
    <property type="protein sequence ID" value="MBB4077225.1"/>
    <property type="molecule type" value="Genomic_DNA"/>
</dbReference>
<organism evidence="1 2">
    <name type="scientific">Bartonella fuyuanensis</name>
    <dbReference type="NCBI Taxonomy" id="1460968"/>
    <lineage>
        <taxon>Bacteria</taxon>
        <taxon>Pseudomonadati</taxon>
        <taxon>Pseudomonadota</taxon>
        <taxon>Alphaproteobacteria</taxon>
        <taxon>Hyphomicrobiales</taxon>
        <taxon>Bartonellaceae</taxon>
        <taxon>Bartonella</taxon>
    </lineage>
</organism>
<comment type="caution">
    <text evidence="1">The sequence shown here is derived from an EMBL/GenBank/DDBJ whole genome shotgun (WGS) entry which is preliminary data.</text>
</comment>
<proteinExistence type="predicted"/>
<gene>
    <name evidence="1" type="ORF">GGR08_001553</name>
</gene>
<dbReference type="Proteomes" id="UP000585970">
    <property type="component" value="Unassembled WGS sequence"/>
</dbReference>
<accession>A0A840E0G6</accession>
<evidence type="ECO:0000313" key="1">
    <source>
        <dbReference type="EMBL" id="MBB4077225.1"/>
    </source>
</evidence>
<protein>
    <submittedName>
        <fullName evidence="1">Uncharacterized protein</fullName>
    </submittedName>
</protein>
<sequence length="59" mass="7399">MQFSDNFVIRHTFKLTKRHRTERFKDFMMFYYESLKRLSTVKFESNKPIGKVMVLLWKY</sequence>